<gene>
    <name evidence="2" type="ORF">AFERRI_10678</name>
    <name evidence="1" type="ORF">AFERRI_400395</name>
</gene>
<evidence type="ECO:0000313" key="1">
    <source>
        <dbReference type="EMBL" id="CDQ10614.1"/>
    </source>
</evidence>
<protein>
    <submittedName>
        <fullName evidence="1">Uncharacterized protein</fullName>
    </submittedName>
</protein>
<reference evidence="2 3" key="3">
    <citation type="submission" date="2017-03" db="EMBL/GenBank/DDBJ databases">
        <authorList>
            <person name="Regsiter A."/>
            <person name="William W."/>
        </authorList>
    </citation>
    <scope>NUCLEOTIDE SEQUENCE [LARGE SCALE GENOMIC DNA]</scope>
    <source>
        <strain evidence="2">PRJEB5721</strain>
    </source>
</reference>
<sequence>MAPVTRRVWRTSCMCMGWWSPARNNVPSGAEDYGHGRGSYYELRHMGVGHGILLATRHLFAATPCRHDGDWFFRELGDAHALVVGSYRYSHFGGHAAVLCCG</sequence>
<proteinExistence type="predicted"/>
<dbReference type="EMBL" id="LT841305">
    <property type="protein sequence ID" value="SMH64644.1"/>
    <property type="molecule type" value="Genomic_DNA"/>
</dbReference>
<name>A0A060UVN4_9PROT</name>
<reference evidence="1" key="1">
    <citation type="submission" date="2014-03" db="EMBL/GenBank/DDBJ databases">
        <authorList>
            <person name="Genoscope - CEA"/>
        </authorList>
    </citation>
    <scope>NUCLEOTIDE SEQUENCE [LARGE SCALE GENOMIC DNA]</scope>
    <source>
        <strain evidence="1">CF27</strain>
    </source>
</reference>
<keyword evidence="3" id="KW-1185">Reference proteome</keyword>
<reference evidence="1" key="2">
    <citation type="submission" date="2014-07" db="EMBL/GenBank/DDBJ databases">
        <title>Initial genome analysis of the psychrotolerant acidophile Acidithiobacillus ferrivorans CF27: insights into iron and sulfur oxidation pathways and into biofilm formation.</title>
        <authorList>
            <person name="Talla E."/>
            <person name="Hedrich S."/>
            <person name="Mangenot S."/>
            <person name="Ji B."/>
            <person name="Johnson D.B."/>
            <person name="Barbe V."/>
            <person name="Bonnefoy V."/>
        </authorList>
    </citation>
    <scope>NUCLEOTIDE SEQUENCE [LARGE SCALE GENOMIC DNA]</scope>
    <source>
        <strain evidence="1">CF27</strain>
    </source>
</reference>
<accession>A0A060UVN4</accession>
<evidence type="ECO:0000313" key="2">
    <source>
        <dbReference type="EMBL" id="SMH64644.1"/>
    </source>
</evidence>
<dbReference type="AlphaFoldDB" id="A0A060UVN4"/>
<dbReference type="Proteomes" id="UP000193925">
    <property type="component" value="Chromosome AFERRI"/>
</dbReference>
<organism evidence="1">
    <name type="scientific">Acidithiobacillus ferrivorans</name>
    <dbReference type="NCBI Taxonomy" id="160808"/>
    <lineage>
        <taxon>Bacteria</taxon>
        <taxon>Pseudomonadati</taxon>
        <taxon>Pseudomonadota</taxon>
        <taxon>Acidithiobacillia</taxon>
        <taxon>Acidithiobacillales</taxon>
        <taxon>Acidithiobacillaceae</taxon>
        <taxon>Acidithiobacillus</taxon>
    </lineage>
</organism>
<evidence type="ECO:0000313" key="3">
    <source>
        <dbReference type="Proteomes" id="UP000193925"/>
    </source>
</evidence>
<dbReference type="EMBL" id="CCCS020000035">
    <property type="protein sequence ID" value="CDQ10614.1"/>
    <property type="molecule type" value="Genomic_DNA"/>
</dbReference>